<feature type="compositionally biased region" description="Basic and acidic residues" evidence="1">
    <location>
        <begin position="79"/>
        <end position="88"/>
    </location>
</feature>
<feature type="compositionally biased region" description="Low complexity" evidence="1">
    <location>
        <begin position="37"/>
        <end position="50"/>
    </location>
</feature>
<feature type="region of interest" description="Disordered" evidence="1">
    <location>
        <begin position="408"/>
        <end position="447"/>
    </location>
</feature>
<dbReference type="EMBL" id="JAWXYG010000013">
    <property type="protein sequence ID" value="KAK4255834.1"/>
    <property type="molecule type" value="Genomic_DNA"/>
</dbReference>
<dbReference type="PANTHER" id="PTHR36808">
    <property type="entry name" value="TRANSCRIPTIONAL REGULATOR ATRX-LIKE PROTEIN"/>
    <property type="match status" value="1"/>
</dbReference>
<feature type="region of interest" description="Disordered" evidence="1">
    <location>
        <begin position="502"/>
        <end position="574"/>
    </location>
</feature>
<feature type="compositionally biased region" description="Basic and acidic residues" evidence="1">
    <location>
        <begin position="191"/>
        <end position="200"/>
    </location>
</feature>
<dbReference type="AlphaFoldDB" id="A0AAE1M8I7"/>
<feature type="compositionally biased region" description="Polar residues" evidence="1">
    <location>
        <begin position="550"/>
        <end position="574"/>
    </location>
</feature>
<evidence type="ECO:0000313" key="2">
    <source>
        <dbReference type="EMBL" id="KAK4255834.1"/>
    </source>
</evidence>
<gene>
    <name evidence="2" type="ORF">QN277_008779</name>
</gene>
<feature type="region of interest" description="Disordered" evidence="1">
    <location>
        <begin position="349"/>
        <end position="386"/>
    </location>
</feature>
<feature type="compositionally biased region" description="Basic and acidic residues" evidence="1">
    <location>
        <begin position="250"/>
        <end position="269"/>
    </location>
</feature>
<dbReference type="PANTHER" id="PTHR36808:SF1">
    <property type="entry name" value="TRANSCRIPTIONAL REGULATOR ATRX-LIKE PROTEIN"/>
    <property type="match status" value="1"/>
</dbReference>
<dbReference type="Proteomes" id="UP001293593">
    <property type="component" value="Unassembled WGS sequence"/>
</dbReference>
<feature type="region of interest" description="Disordered" evidence="1">
    <location>
        <begin position="222"/>
        <end position="328"/>
    </location>
</feature>
<feature type="compositionally biased region" description="Basic residues" evidence="1">
    <location>
        <begin position="1"/>
        <end position="33"/>
    </location>
</feature>
<accession>A0AAE1M8I7</accession>
<comment type="caution">
    <text evidence="2">The sequence shown here is derived from an EMBL/GenBank/DDBJ whole genome shotgun (WGS) entry which is preliminary data.</text>
</comment>
<keyword evidence="3" id="KW-1185">Reference proteome</keyword>
<feature type="compositionally biased region" description="Polar residues" evidence="1">
    <location>
        <begin position="121"/>
        <end position="140"/>
    </location>
</feature>
<sequence length="609" mass="68271">MGKSSTSHKKRRSKKSLKVRVSGKSKSRKHRSKNLRDSVISDSSLSSCSEDSYRCRRARSSKRKDDKGRRKMAKRRSYRHESSDDSRRDRKRKRAKRKKSEQEAREKPYKKKKLRKDERISSMSNGSLSCSTCYGDSASSDDNKPERHRGRVERKGNEKEKRSDRGRSESERNDRYRARSCSSCSFSSESSDERTEEKYVSKNNSRWLKSVITVTEVAEEARELCPNETKEEILDDHDYPCRSNDSNDGGGKRESDHHSLPSSKEKLGIEETEVDRIAISNLTEPKRDQRYNSNNSQFDRSELEVFGAGTGESVEKKTSETSGASLDGEDLEAILRKRALENLRKFRGEVPSSAKASSQKIRIDTDANQPPFKSHEPVQGKSIVNNAGKAENFDKITNTEGINLATVGRKSVASSSENEKDVNGVKSESVSLKHHSSCAPDKVADTENHSETVIYNAIDRPGYDPVHSSHDNVKIIRALCSKGQDEVKDHCQFELKRTSDLDKLHHTKSSPTGGNEDQNGAPKTHDATQSASTSGKDVDKPCVSVIGKPSTESLPVESSLNNLQGEASQGSQFEQKTMSVMRGGEMVQVSYKVYIPKKTPALARRKLKR</sequence>
<name>A0AAE1M8I7_9FABA</name>
<evidence type="ECO:0000313" key="3">
    <source>
        <dbReference type="Proteomes" id="UP001293593"/>
    </source>
</evidence>
<reference evidence="2" key="1">
    <citation type="submission" date="2023-10" db="EMBL/GenBank/DDBJ databases">
        <title>Chromosome-level genome of the transformable northern wattle, Acacia crassicarpa.</title>
        <authorList>
            <person name="Massaro I."/>
            <person name="Sinha N.R."/>
            <person name="Poethig S."/>
            <person name="Leichty A.R."/>
        </authorList>
    </citation>
    <scope>NUCLEOTIDE SEQUENCE</scope>
    <source>
        <strain evidence="2">Acra3RX</strain>
        <tissue evidence="2">Leaf</tissue>
    </source>
</reference>
<feature type="compositionally biased region" description="Low complexity" evidence="1">
    <location>
        <begin position="180"/>
        <end position="189"/>
    </location>
</feature>
<feature type="region of interest" description="Disordered" evidence="1">
    <location>
        <begin position="1"/>
        <end position="202"/>
    </location>
</feature>
<feature type="compositionally biased region" description="Basic residues" evidence="1">
    <location>
        <begin position="69"/>
        <end position="78"/>
    </location>
</feature>
<protein>
    <submittedName>
        <fullName evidence="2">Uncharacterized protein</fullName>
    </submittedName>
</protein>
<feature type="compositionally biased region" description="Basic and acidic residues" evidence="1">
    <location>
        <begin position="153"/>
        <end position="177"/>
    </location>
</feature>
<feature type="compositionally biased region" description="Basic residues" evidence="1">
    <location>
        <begin position="89"/>
        <end position="99"/>
    </location>
</feature>
<feature type="compositionally biased region" description="Polar residues" evidence="1">
    <location>
        <begin position="509"/>
        <end position="518"/>
    </location>
</feature>
<feature type="compositionally biased region" description="Basic and acidic residues" evidence="1">
    <location>
        <begin position="222"/>
        <end position="240"/>
    </location>
</feature>
<evidence type="ECO:0000256" key="1">
    <source>
        <dbReference type="SAM" id="MobiDB-lite"/>
    </source>
</evidence>
<organism evidence="2 3">
    <name type="scientific">Acacia crassicarpa</name>
    <name type="common">northern wattle</name>
    <dbReference type="NCBI Taxonomy" id="499986"/>
    <lineage>
        <taxon>Eukaryota</taxon>
        <taxon>Viridiplantae</taxon>
        <taxon>Streptophyta</taxon>
        <taxon>Embryophyta</taxon>
        <taxon>Tracheophyta</taxon>
        <taxon>Spermatophyta</taxon>
        <taxon>Magnoliopsida</taxon>
        <taxon>eudicotyledons</taxon>
        <taxon>Gunneridae</taxon>
        <taxon>Pentapetalae</taxon>
        <taxon>rosids</taxon>
        <taxon>fabids</taxon>
        <taxon>Fabales</taxon>
        <taxon>Fabaceae</taxon>
        <taxon>Caesalpinioideae</taxon>
        <taxon>mimosoid clade</taxon>
        <taxon>Acacieae</taxon>
        <taxon>Acacia</taxon>
    </lineage>
</organism>
<proteinExistence type="predicted"/>